<keyword evidence="3" id="KW-1185">Reference proteome</keyword>
<evidence type="ECO:0000259" key="1">
    <source>
        <dbReference type="Pfam" id="PF00144"/>
    </source>
</evidence>
<dbReference type="OrthoDB" id="3863176at2"/>
<comment type="caution">
    <text evidence="2">The sequence shown here is derived from an EMBL/GenBank/DDBJ whole genome shotgun (WGS) entry which is preliminary data.</text>
</comment>
<organism evidence="2 3">
    <name type="scientific">Stackebrandtia endophytica</name>
    <dbReference type="NCBI Taxonomy" id="1496996"/>
    <lineage>
        <taxon>Bacteria</taxon>
        <taxon>Bacillati</taxon>
        <taxon>Actinomycetota</taxon>
        <taxon>Actinomycetes</taxon>
        <taxon>Glycomycetales</taxon>
        <taxon>Glycomycetaceae</taxon>
        <taxon>Stackebrandtia</taxon>
    </lineage>
</organism>
<dbReference type="InParanoid" id="A0A543AUC9"/>
<name>A0A543AUC9_9ACTN</name>
<protein>
    <submittedName>
        <fullName evidence="2">D-alanyl-D-alanine carboxypeptidase</fullName>
    </submittedName>
</protein>
<dbReference type="InterPro" id="IPR001466">
    <property type="entry name" value="Beta-lactam-related"/>
</dbReference>
<dbReference type="Gene3D" id="3.40.710.10">
    <property type="entry name" value="DD-peptidase/beta-lactamase superfamily"/>
    <property type="match status" value="1"/>
</dbReference>
<proteinExistence type="predicted"/>
<gene>
    <name evidence="2" type="ORF">FB566_1691</name>
</gene>
<sequence length="289" mass="31067">MSVVPVYSIAKSYTAVAVLRSFDIDGQLGELVPDLPESLRSLTVRALLSHTSGLNDYFGWTDYRVAVEAREDAWEIDRVLAGAVVDHAGRFRYSNIGFALLRLALEHNDSADFFTIISRRVLQPLGVEAFPFASRGDWLACTHESIGEELRAYDPGWVFTGTFAAEPDEAARGIAAVMRGKLGDDIPRLMMQSVPVGAPAWHPLSPQAGYGLGVMSKGKPVTLVGHGGQGPGFNLFAAVSADGLRWSGRVAEGQGEDLDLIRSCVNDVENRDGGVASSGLTYDPDLSGR</sequence>
<keyword evidence="2" id="KW-0645">Protease</keyword>
<keyword evidence="2" id="KW-0378">Hydrolase</keyword>
<evidence type="ECO:0000313" key="3">
    <source>
        <dbReference type="Proteomes" id="UP000317043"/>
    </source>
</evidence>
<dbReference type="Pfam" id="PF00144">
    <property type="entry name" value="Beta-lactamase"/>
    <property type="match status" value="1"/>
</dbReference>
<dbReference type="PANTHER" id="PTHR43283">
    <property type="entry name" value="BETA-LACTAMASE-RELATED"/>
    <property type="match status" value="1"/>
</dbReference>
<keyword evidence="2" id="KW-0121">Carboxypeptidase</keyword>
<dbReference type="SUPFAM" id="SSF56601">
    <property type="entry name" value="beta-lactamase/transpeptidase-like"/>
    <property type="match status" value="1"/>
</dbReference>
<dbReference type="GO" id="GO:0004180">
    <property type="term" value="F:carboxypeptidase activity"/>
    <property type="evidence" value="ECO:0007669"/>
    <property type="project" value="UniProtKB-KW"/>
</dbReference>
<dbReference type="Proteomes" id="UP000317043">
    <property type="component" value="Unassembled WGS sequence"/>
</dbReference>
<feature type="domain" description="Beta-lactamase-related" evidence="1">
    <location>
        <begin position="3"/>
        <end position="239"/>
    </location>
</feature>
<evidence type="ECO:0000313" key="2">
    <source>
        <dbReference type="EMBL" id="TQL76170.1"/>
    </source>
</evidence>
<accession>A0A543AUC9</accession>
<dbReference type="InterPro" id="IPR050789">
    <property type="entry name" value="Diverse_Enzym_Activities"/>
</dbReference>
<reference evidence="2 3" key="1">
    <citation type="submission" date="2019-06" db="EMBL/GenBank/DDBJ databases">
        <title>Sequencing the genomes of 1000 actinobacteria strains.</title>
        <authorList>
            <person name="Klenk H.-P."/>
        </authorList>
    </citation>
    <scope>NUCLEOTIDE SEQUENCE [LARGE SCALE GENOMIC DNA]</scope>
    <source>
        <strain evidence="2 3">DSM 45928</strain>
    </source>
</reference>
<dbReference type="AlphaFoldDB" id="A0A543AUC9"/>
<dbReference type="InterPro" id="IPR012338">
    <property type="entry name" value="Beta-lactam/transpept-like"/>
</dbReference>
<dbReference type="EMBL" id="VFOW01000001">
    <property type="protein sequence ID" value="TQL76170.1"/>
    <property type="molecule type" value="Genomic_DNA"/>
</dbReference>